<evidence type="ECO:0000313" key="1">
    <source>
        <dbReference type="EMBL" id="GAA4935600.1"/>
    </source>
</evidence>
<protein>
    <recommendedName>
        <fullName evidence="3">Lipoprotein</fullName>
    </recommendedName>
</protein>
<dbReference type="AlphaFoldDB" id="A0AAV3TZ71"/>
<dbReference type="Proteomes" id="UP001409585">
    <property type="component" value="Unassembled WGS sequence"/>
</dbReference>
<dbReference type="RefSeq" id="WP_345418412.1">
    <property type="nucleotide sequence ID" value="NZ_AP031496.1"/>
</dbReference>
<evidence type="ECO:0000313" key="2">
    <source>
        <dbReference type="Proteomes" id="UP001409585"/>
    </source>
</evidence>
<gene>
    <name evidence="1" type="ORF">GCM10025791_11420</name>
</gene>
<comment type="caution">
    <text evidence="1">The sequence shown here is derived from an EMBL/GenBank/DDBJ whole genome shotgun (WGS) entry which is preliminary data.</text>
</comment>
<keyword evidence="2" id="KW-1185">Reference proteome</keyword>
<name>A0AAV3TZ71_9ALTE</name>
<dbReference type="EMBL" id="BAABLX010000007">
    <property type="protein sequence ID" value="GAA4935600.1"/>
    <property type="molecule type" value="Genomic_DNA"/>
</dbReference>
<accession>A0AAV3TZ71</accession>
<proteinExistence type="predicted"/>
<evidence type="ECO:0008006" key="3">
    <source>
        <dbReference type="Google" id="ProtNLM"/>
    </source>
</evidence>
<sequence>MGIYSIFKVGPWLALTYFLSACSSVRQGEGDGAVSAQPWFNHSIFGRALTPQVDSLDTVQIDAKFYGAEEPTLAFNTCSDLANYSETDIAYEQYLFWTTVNINCLAAEAFIDSSPNFVSYWPESLTPELLLTFPSVATPNIGGQSLSVAGKDGVTLAGARDGVEITEVGDNFVSATQKTLNTKYLLVAKADFNFDGIEDWFVRLDWNISGASGIGTDWIALTKLSADGPPMILWRG</sequence>
<organism evidence="1 2">
    <name type="scientific">Halioxenophilus aromaticivorans</name>
    <dbReference type="NCBI Taxonomy" id="1306992"/>
    <lineage>
        <taxon>Bacteria</taxon>
        <taxon>Pseudomonadati</taxon>
        <taxon>Pseudomonadota</taxon>
        <taxon>Gammaproteobacteria</taxon>
        <taxon>Alteromonadales</taxon>
        <taxon>Alteromonadaceae</taxon>
        <taxon>Halioxenophilus</taxon>
    </lineage>
</organism>
<reference evidence="2" key="1">
    <citation type="journal article" date="2019" name="Int. J. Syst. Evol. Microbiol.">
        <title>The Global Catalogue of Microorganisms (GCM) 10K type strain sequencing project: providing services to taxonomists for standard genome sequencing and annotation.</title>
        <authorList>
            <consortium name="The Broad Institute Genomics Platform"/>
            <consortium name="The Broad Institute Genome Sequencing Center for Infectious Disease"/>
            <person name="Wu L."/>
            <person name="Ma J."/>
        </authorList>
    </citation>
    <scope>NUCLEOTIDE SEQUENCE [LARGE SCALE GENOMIC DNA]</scope>
    <source>
        <strain evidence="2">JCM 19134</strain>
    </source>
</reference>